<evidence type="ECO:0000313" key="1">
    <source>
        <dbReference type="EMBL" id="QCD34901.1"/>
    </source>
</evidence>
<proteinExistence type="predicted"/>
<dbReference type="Pfam" id="PF25594">
    <property type="entry name" value="GldB_lipo"/>
    <property type="match status" value="1"/>
</dbReference>
<dbReference type="RefSeq" id="WP_136409774.1">
    <property type="nucleotide sequence ID" value="NZ_CP039393.1"/>
</dbReference>
<evidence type="ECO:0008006" key="3">
    <source>
        <dbReference type="Google" id="ProtNLM"/>
    </source>
</evidence>
<dbReference type="PROSITE" id="PS51257">
    <property type="entry name" value="PROKAR_LIPOPROTEIN"/>
    <property type="match status" value="1"/>
</dbReference>
<evidence type="ECO:0000313" key="2">
    <source>
        <dbReference type="Proteomes" id="UP000297031"/>
    </source>
</evidence>
<protein>
    <recommendedName>
        <fullName evidence="3">Gliding motility lipoprotein GldB</fullName>
    </recommendedName>
</protein>
<dbReference type="OrthoDB" id="976022at2"/>
<gene>
    <name evidence="1" type="ORF">E7746_02910</name>
</gene>
<dbReference type="AlphaFoldDB" id="A0A4P7VM73"/>
<organism evidence="1 2">
    <name type="scientific">Muribaculum gordoncarteri</name>
    <dbReference type="NCBI Taxonomy" id="2530390"/>
    <lineage>
        <taxon>Bacteria</taxon>
        <taxon>Pseudomonadati</taxon>
        <taxon>Bacteroidota</taxon>
        <taxon>Bacteroidia</taxon>
        <taxon>Bacteroidales</taxon>
        <taxon>Muribaculaceae</taxon>
        <taxon>Muribaculum</taxon>
    </lineage>
</organism>
<accession>A0A4P7VM73</accession>
<dbReference type="Proteomes" id="UP000297031">
    <property type="component" value="Chromosome"/>
</dbReference>
<name>A0A4P7VM73_9BACT</name>
<dbReference type="InterPro" id="IPR019853">
    <property type="entry name" value="GldB-like"/>
</dbReference>
<dbReference type="KEGG" id="mgod:E7746_02910"/>
<dbReference type="EMBL" id="CP039393">
    <property type="protein sequence ID" value="QCD34901.1"/>
    <property type="molecule type" value="Genomic_DNA"/>
</dbReference>
<reference evidence="1 2" key="1">
    <citation type="submission" date="2019-02" db="EMBL/GenBank/DDBJ databases">
        <title>Isolation and identification of novel species under the genus Muribaculum.</title>
        <authorList>
            <person name="Miyake S."/>
            <person name="Ding Y."/>
            <person name="Low A."/>
            <person name="Soh M."/>
            <person name="Seedorf H."/>
        </authorList>
    </citation>
    <scope>NUCLEOTIDE SEQUENCE [LARGE SCALE GENOMIC DNA]</scope>
    <source>
        <strain evidence="1 2">TLL-A4</strain>
    </source>
</reference>
<sequence length="325" mass="35938">MNHKLKAILTVLSTAMLIGCGKAPVDDCAPVEIHRFDIAAYRYASADSADRQALRDTFAVALRIMLGNDINDSSLTAYSQSRGVRVFTPDIESRFLSLDSIEAVTGCIYSRMGDEFPDITPPEIYSAVITYNQSIILADTVMLLGLNHYLGCDYEGYKHLDGYRRATKTAARLPYDIAESIIATAYPYRPSNDATVLSRLLYEGALVKAVMQLVPGSDIATALGYDKSQLTWLVDNEAPAWNALIERKMLYSTDMEIASRLTATAPHTTLLHPQSPGRAGRYIGLRIIESYMKSHPEVTLRQMLDSTFYNSASPLIGSGYNPSRR</sequence>
<keyword evidence="2" id="KW-1185">Reference proteome</keyword>